<evidence type="ECO:0000256" key="8">
    <source>
        <dbReference type="SAM" id="Phobius"/>
    </source>
</evidence>
<dbReference type="Gene3D" id="1.20.1530.20">
    <property type="match status" value="2"/>
</dbReference>
<keyword evidence="6 8" id="KW-1133">Transmembrane helix</keyword>
<proteinExistence type="inferred from homology"/>
<dbReference type="GO" id="GO:0055085">
    <property type="term" value="P:transmembrane transport"/>
    <property type="evidence" value="ECO:0007669"/>
    <property type="project" value="InterPro"/>
</dbReference>
<feature type="transmembrane region" description="Helical" evidence="8">
    <location>
        <begin position="162"/>
        <end position="187"/>
    </location>
</feature>
<feature type="transmembrane region" description="Helical" evidence="8">
    <location>
        <begin position="100"/>
        <end position="122"/>
    </location>
</feature>
<evidence type="ECO:0000313" key="9">
    <source>
        <dbReference type="EMBL" id="MPM78295.1"/>
    </source>
</evidence>
<feature type="transmembrane region" description="Helical" evidence="8">
    <location>
        <begin position="224"/>
        <end position="246"/>
    </location>
</feature>
<accession>A0A645CN20</accession>
<feature type="transmembrane region" description="Helical" evidence="8">
    <location>
        <begin position="285"/>
        <end position="305"/>
    </location>
</feature>
<dbReference type="Pfam" id="PF03547">
    <property type="entry name" value="Mem_trans"/>
    <property type="match status" value="2"/>
</dbReference>
<dbReference type="EMBL" id="VSSQ01028545">
    <property type="protein sequence ID" value="MPM78295.1"/>
    <property type="molecule type" value="Genomic_DNA"/>
</dbReference>
<dbReference type="InterPro" id="IPR038770">
    <property type="entry name" value="Na+/solute_symporter_sf"/>
</dbReference>
<keyword evidence="7 8" id="KW-0472">Membrane</keyword>
<gene>
    <name evidence="9" type="ORF">SDC9_125306</name>
</gene>
<comment type="caution">
    <text evidence="9">The sequence shown here is derived from an EMBL/GenBank/DDBJ whole genome shotgun (WGS) entry which is preliminary data.</text>
</comment>
<name>A0A645CN20_9ZZZZ</name>
<evidence type="ECO:0000256" key="6">
    <source>
        <dbReference type="ARBA" id="ARBA00022989"/>
    </source>
</evidence>
<dbReference type="AlphaFoldDB" id="A0A645CN20"/>
<sequence length="306" mass="34028">MDIGVIINQMLVLFIIMIIGYIANKKNILDVNVNKKISSLLLNITAPALILSSVVNRGKEGNPKLVLDIAIIAIILYAILPFIGIFLAKFLKVPKEDEKLYQFMTIFANIGFMGFPVIESIFGSEAVFFAAIINLVFNVFCYSYGIYLISENNKLSFDIKTLINPGIIASIIAIIIYITNMEVLLIIKETTSMIGGITTPLAMMLIGSSLAQIPIKEVFLEKRLYPYTFIKQIIIPIIFFLILKHFVTNELILGIIIIVSAMPVATITIMFCNEYEGNINLASKTIFITTLCSVVTIPALVYILLI</sequence>
<feature type="transmembrane region" description="Helical" evidence="8">
    <location>
        <begin position="128"/>
        <end position="150"/>
    </location>
</feature>
<feature type="transmembrane region" description="Helical" evidence="8">
    <location>
        <begin position="193"/>
        <end position="212"/>
    </location>
</feature>
<keyword evidence="4" id="KW-1003">Cell membrane</keyword>
<evidence type="ECO:0008006" key="10">
    <source>
        <dbReference type="Google" id="ProtNLM"/>
    </source>
</evidence>
<organism evidence="9">
    <name type="scientific">bioreactor metagenome</name>
    <dbReference type="NCBI Taxonomy" id="1076179"/>
    <lineage>
        <taxon>unclassified sequences</taxon>
        <taxon>metagenomes</taxon>
        <taxon>ecological metagenomes</taxon>
    </lineage>
</organism>
<feature type="transmembrane region" description="Helical" evidence="8">
    <location>
        <begin position="36"/>
        <end position="55"/>
    </location>
</feature>
<evidence type="ECO:0000256" key="3">
    <source>
        <dbReference type="ARBA" id="ARBA00022448"/>
    </source>
</evidence>
<dbReference type="InterPro" id="IPR004776">
    <property type="entry name" value="Mem_transp_PIN-like"/>
</dbReference>
<dbReference type="GO" id="GO:0005886">
    <property type="term" value="C:plasma membrane"/>
    <property type="evidence" value="ECO:0007669"/>
    <property type="project" value="UniProtKB-SubCell"/>
</dbReference>
<protein>
    <recommendedName>
        <fullName evidence="10">Transporter YfdV</fullName>
    </recommendedName>
</protein>
<feature type="transmembrane region" description="Helical" evidence="8">
    <location>
        <begin position="252"/>
        <end position="273"/>
    </location>
</feature>
<evidence type="ECO:0000256" key="7">
    <source>
        <dbReference type="ARBA" id="ARBA00023136"/>
    </source>
</evidence>
<evidence type="ECO:0000256" key="1">
    <source>
        <dbReference type="ARBA" id="ARBA00004651"/>
    </source>
</evidence>
<keyword evidence="3" id="KW-0813">Transport</keyword>
<evidence type="ECO:0000256" key="5">
    <source>
        <dbReference type="ARBA" id="ARBA00022692"/>
    </source>
</evidence>
<evidence type="ECO:0000256" key="2">
    <source>
        <dbReference type="ARBA" id="ARBA00010145"/>
    </source>
</evidence>
<dbReference type="PANTHER" id="PTHR36838:SF1">
    <property type="entry name" value="SLR1864 PROTEIN"/>
    <property type="match status" value="1"/>
</dbReference>
<feature type="transmembrane region" description="Helical" evidence="8">
    <location>
        <begin position="67"/>
        <end position="88"/>
    </location>
</feature>
<feature type="transmembrane region" description="Helical" evidence="8">
    <location>
        <begin position="6"/>
        <end position="24"/>
    </location>
</feature>
<comment type="similarity">
    <text evidence="2">Belongs to the auxin efflux carrier (TC 2.A.69) family.</text>
</comment>
<reference evidence="9" key="1">
    <citation type="submission" date="2019-08" db="EMBL/GenBank/DDBJ databases">
        <authorList>
            <person name="Kucharzyk K."/>
            <person name="Murdoch R.W."/>
            <person name="Higgins S."/>
            <person name="Loffler F."/>
        </authorList>
    </citation>
    <scope>NUCLEOTIDE SEQUENCE</scope>
</reference>
<dbReference type="PANTHER" id="PTHR36838">
    <property type="entry name" value="AUXIN EFFLUX CARRIER FAMILY PROTEIN"/>
    <property type="match status" value="1"/>
</dbReference>
<keyword evidence="5 8" id="KW-0812">Transmembrane</keyword>
<evidence type="ECO:0000256" key="4">
    <source>
        <dbReference type="ARBA" id="ARBA00022475"/>
    </source>
</evidence>
<comment type="subcellular location">
    <subcellularLocation>
        <location evidence="1">Cell membrane</location>
        <topology evidence="1">Multi-pass membrane protein</topology>
    </subcellularLocation>
</comment>